<dbReference type="Pfam" id="PF02659">
    <property type="entry name" value="Mntp"/>
    <property type="match status" value="1"/>
</dbReference>
<dbReference type="EMBL" id="QUSM01000008">
    <property type="protein sequence ID" value="RGD73089.1"/>
    <property type="molecule type" value="Genomic_DNA"/>
</dbReference>
<evidence type="ECO:0008006" key="8">
    <source>
        <dbReference type="Google" id="ProtNLM"/>
    </source>
</evidence>
<proteinExistence type="predicted"/>
<feature type="transmembrane region" description="Helical" evidence="5">
    <location>
        <begin position="63"/>
        <end position="81"/>
    </location>
</feature>
<evidence type="ECO:0000313" key="6">
    <source>
        <dbReference type="EMBL" id="RGD73089.1"/>
    </source>
</evidence>
<evidence type="ECO:0000256" key="1">
    <source>
        <dbReference type="ARBA" id="ARBA00022475"/>
    </source>
</evidence>
<evidence type="ECO:0000256" key="2">
    <source>
        <dbReference type="ARBA" id="ARBA00022692"/>
    </source>
</evidence>
<reference evidence="6 7" key="1">
    <citation type="submission" date="2018-08" db="EMBL/GenBank/DDBJ databases">
        <title>A genome reference for cultivated species of the human gut microbiota.</title>
        <authorList>
            <person name="Zou Y."/>
            <person name="Xue W."/>
            <person name="Luo G."/>
        </authorList>
    </citation>
    <scope>NUCLEOTIDE SEQUENCE [LARGE SCALE GENOMIC DNA]</scope>
    <source>
        <strain evidence="6 7">AM25-6</strain>
    </source>
</reference>
<evidence type="ECO:0000256" key="5">
    <source>
        <dbReference type="SAM" id="Phobius"/>
    </source>
</evidence>
<dbReference type="AlphaFoldDB" id="A0A3E3DVT9"/>
<accession>A0A3E3DVT9</accession>
<keyword evidence="1" id="KW-1003">Cell membrane</keyword>
<dbReference type="PANTHER" id="PTHR35529:SF2">
    <property type="entry name" value="SPORULATION PROTEIN YTAF-RELATED"/>
    <property type="match status" value="1"/>
</dbReference>
<evidence type="ECO:0000256" key="4">
    <source>
        <dbReference type="ARBA" id="ARBA00023136"/>
    </source>
</evidence>
<name>A0A3E3DVT9_9FIRM</name>
<sequence length="205" mass="22430">MFKLLLLIVALSMDTFLISSSFGSNNIKVKIPGAIIIALGSAVSLSVSILLSNILSNIIPVHLFNMLSFFVLIIIGSYNIFSTAIKNYLKKMQVLNKNISLNIEGYHLLIDVFIDETKADIDKSKDLDMKEALLIGGLGSMDSLCAGLSFPFTNVSIIFVLAFIICISLVFLGFRLGGKLNDIVKTNLSWFSGVLLIILAFTKIM</sequence>
<dbReference type="RefSeq" id="WP_117532807.1">
    <property type="nucleotide sequence ID" value="NZ_QUSM01000008.1"/>
</dbReference>
<organism evidence="6 7">
    <name type="scientific">Anaerofustis stercorihominis</name>
    <dbReference type="NCBI Taxonomy" id="214853"/>
    <lineage>
        <taxon>Bacteria</taxon>
        <taxon>Bacillati</taxon>
        <taxon>Bacillota</taxon>
        <taxon>Clostridia</taxon>
        <taxon>Eubacteriales</taxon>
        <taxon>Eubacteriaceae</taxon>
        <taxon>Anaerofustis</taxon>
    </lineage>
</organism>
<dbReference type="PANTHER" id="PTHR35529">
    <property type="entry name" value="MANGANESE EFFLUX PUMP MNTP-RELATED"/>
    <property type="match status" value="1"/>
</dbReference>
<feature type="transmembrane region" description="Helical" evidence="5">
    <location>
        <begin position="188"/>
        <end position="204"/>
    </location>
</feature>
<keyword evidence="2 5" id="KW-0812">Transmembrane</keyword>
<comment type="caution">
    <text evidence="6">The sequence shown here is derived from an EMBL/GenBank/DDBJ whole genome shotgun (WGS) entry which is preliminary data.</text>
</comment>
<feature type="transmembrane region" description="Helical" evidence="5">
    <location>
        <begin position="157"/>
        <end position="176"/>
    </location>
</feature>
<protein>
    <recommendedName>
        <fullName evidence="8">Sporulation membrane protein YtaF</fullName>
    </recommendedName>
</protein>
<keyword evidence="3 5" id="KW-1133">Transmembrane helix</keyword>
<keyword evidence="4 5" id="KW-0472">Membrane</keyword>
<dbReference type="Proteomes" id="UP000261212">
    <property type="component" value="Unassembled WGS sequence"/>
</dbReference>
<evidence type="ECO:0000313" key="7">
    <source>
        <dbReference type="Proteomes" id="UP000261212"/>
    </source>
</evidence>
<feature type="transmembrane region" description="Helical" evidence="5">
    <location>
        <begin position="33"/>
        <end position="51"/>
    </location>
</feature>
<gene>
    <name evidence="6" type="ORF">DW687_11565</name>
</gene>
<dbReference type="InterPro" id="IPR003810">
    <property type="entry name" value="Mntp/YtaF"/>
</dbReference>
<evidence type="ECO:0000256" key="3">
    <source>
        <dbReference type="ARBA" id="ARBA00022989"/>
    </source>
</evidence>